<dbReference type="InterPro" id="IPR050214">
    <property type="entry name" value="Cys_Synth/Cystath_Beta-Synth"/>
</dbReference>
<dbReference type="EMBL" id="JOKM01000018">
    <property type="protein sequence ID" value="KGB25353.1"/>
    <property type="molecule type" value="Genomic_DNA"/>
</dbReference>
<dbReference type="GO" id="GO:0004124">
    <property type="term" value="F:cysteine synthase activity"/>
    <property type="evidence" value="ECO:0007669"/>
    <property type="project" value="UniProtKB-EC"/>
</dbReference>
<comment type="cofactor">
    <cofactor evidence="1">
        <name>pyridoxal 5'-phosphate</name>
        <dbReference type="ChEBI" id="CHEBI:597326"/>
    </cofactor>
</comment>
<dbReference type="CDD" id="cd01561">
    <property type="entry name" value="CBS_like"/>
    <property type="match status" value="1"/>
</dbReference>
<dbReference type="Pfam" id="PF00291">
    <property type="entry name" value="PALP"/>
    <property type="match status" value="1"/>
</dbReference>
<accession>A0A095B9B0</accession>
<gene>
    <name evidence="8" type="ORF">AtDm6_0548</name>
</gene>
<evidence type="ECO:0000256" key="4">
    <source>
        <dbReference type="ARBA" id="ARBA00022898"/>
    </source>
</evidence>
<keyword evidence="5" id="KW-0809">Transit peptide</keyword>
<reference evidence="8 9" key="1">
    <citation type="submission" date="2014-06" db="EMBL/GenBank/DDBJ databases">
        <title>Functional and comparative genomic analyses of the Drosophila gut microbiota identify candidate symbiosis factors.</title>
        <authorList>
            <person name="Newell P.D."/>
            <person name="Chaston J.M."/>
            <person name="Douglas A.E."/>
        </authorList>
    </citation>
    <scope>NUCLEOTIDE SEQUENCE [LARGE SCALE GENOMIC DNA]</scope>
    <source>
        <strain evidence="8 9">DmCS_006</strain>
    </source>
</reference>
<feature type="domain" description="Tryptophan synthase beta chain-like PALP" evidence="7">
    <location>
        <begin position="23"/>
        <end position="318"/>
    </location>
</feature>
<keyword evidence="9" id="KW-1185">Reference proteome</keyword>
<dbReference type="FunFam" id="3.40.50.1100:FF:000011">
    <property type="entry name" value="Cysteine synthase (o-acetylserine)"/>
    <property type="match status" value="1"/>
</dbReference>
<keyword evidence="2" id="KW-0028">Amino-acid biosynthesis</keyword>
<dbReference type="RefSeq" id="WP_035377899.1">
    <property type="nucleotide sequence ID" value="NZ_JACAOJ010000008.1"/>
</dbReference>
<evidence type="ECO:0000256" key="5">
    <source>
        <dbReference type="ARBA" id="ARBA00022946"/>
    </source>
</evidence>
<dbReference type="GO" id="GO:0006535">
    <property type="term" value="P:cysteine biosynthetic process from serine"/>
    <property type="evidence" value="ECO:0007669"/>
    <property type="project" value="InterPro"/>
</dbReference>
<comment type="caution">
    <text evidence="8">The sequence shown here is derived from an EMBL/GenBank/DDBJ whole genome shotgun (WGS) entry which is preliminary data.</text>
</comment>
<evidence type="ECO:0000256" key="3">
    <source>
        <dbReference type="ARBA" id="ARBA00022679"/>
    </source>
</evidence>
<dbReference type="AlphaFoldDB" id="A0A095B9B0"/>
<evidence type="ECO:0000259" key="7">
    <source>
        <dbReference type="Pfam" id="PF00291"/>
    </source>
</evidence>
<dbReference type="SUPFAM" id="SSF53686">
    <property type="entry name" value="Tryptophan synthase beta subunit-like PLP-dependent enzymes"/>
    <property type="match status" value="1"/>
</dbReference>
<protein>
    <submittedName>
        <fullName evidence="8">Cysteine synthase</fullName>
        <ecNumber evidence="8">2.5.1.47</ecNumber>
    </submittedName>
</protein>
<dbReference type="Proteomes" id="UP000029448">
    <property type="component" value="Unassembled WGS sequence"/>
</dbReference>
<keyword evidence="4" id="KW-0663">Pyridoxal phosphate</keyword>
<dbReference type="InterPro" id="IPR001926">
    <property type="entry name" value="TrpB-like_PALP"/>
</dbReference>
<dbReference type="PANTHER" id="PTHR10314">
    <property type="entry name" value="CYSTATHIONINE BETA-SYNTHASE"/>
    <property type="match status" value="1"/>
</dbReference>
<dbReference type="PROSITE" id="PS00901">
    <property type="entry name" value="CYS_SYNTHASE"/>
    <property type="match status" value="1"/>
</dbReference>
<name>A0A095B9B0_9PROT</name>
<evidence type="ECO:0000256" key="2">
    <source>
        <dbReference type="ARBA" id="ARBA00022605"/>
    </source>
</evidence>
<proteinExistence type="predicted"/>
<evidence type="ECO:0000256" key="1">
    <source>
        <dbReference type="ARBA" id="ARBA00001933"/>
    </source>
</evidence>
<comment type="pathway">
    <text evidence="6">Amino-acid biosynthesis.</text>
</comment>
<keyword evidence="3 8" id="KW-0808">Transferase</keyword>
<dbReference type="Gene3D" id="3.40.50.1100">
    <property type="match status" value="2"/>
</dbReference>
<dbReference type="InterPro" id="IPR001216">
    <property type="entry name" value="P-phosphate_BS"/>
</dbReference>
<dbReference type="EC" id="2.5.1.47" evidence="8"/>
<evidence type="ECO:0000313" key="9">
    <source>
        <dbReference type="Proteomes" id="UP000029448"/>
    </source>
</evidence>
<dbReference type="PATRIC" id="fig|104102.7.peg.545"/>
<dbReference type="NCBIfam" id="NF007989">
    <property type="entry name" value="PRK10717.1"/>
    <property type="match status" value="1"/>
</dbReference>
<evidence type="ECO:0000313" key="8">
    <source>
        <dbReference type="EMBL" id="KGB25353.1"/>
    </source>
</evidence>
<organism evidence="8 9">
    <name type="scientific">Acetobacter tropicalis</name>
    <dbReference type="NCBI Taxonomy" id="104102"/>
    <lineage>
        <taxon>Bacteria</taxon>
        <taxon>Pseudomonadati</taxon>
        <taxon>Pseudomonadota</taxon>
        <taxon>Alphaproteobacteria</taxon>
        <taxon>Acetobacterales</taxon>
        <taxon>Acetobacteraceae</taxon>
        <taxon>Acetobacter</taxon>
    </lineage>
</organism>
<dbReference type="STRING" id="104102.AtDm6_0548"/>
<sequence>MTESAIPASLPGWESPSADMPAAVGGTPLVRLRKASDATGCDIYGKAEFMNPGGSVKDRAALAIIEDAERRGILKPGGTLVEGTAGNTGIGLTLVANARGYRCIIVMPETQSREKIDFLRMIGADLRLVPAKPYKDPGNYVHVSRRLAEEGGYVWANQFDNLANREGHRLTTAPEIWHQLDGKVDAFTCACGTGGTLAGTAIGLHEAAKKAGVKTPRIVLADPEGSGLYGWVKSNDLSVTGSSITEGIGQSRVTGNLEGAPIDDAERIPDPEALEIIYSLLIDEGLSVGGSSGINVASAIRTARKMGPGHTIVTILCDGGARYQSKLFNPEFLRGKDLPVAPWLDK</sequence>
<dbReference type="InterPro" id="IPR036052">
    <property type="entry name" value="TrpB-like_PALP_sf"/>
</dbReference>
<evidence type="ECO:0000256" key="6">
    <source>
        <dbReference type="ARBA" id="ARBA00029440"/>
    </source>
</evidence>
<dbReference type="GeneID" id="89479248"/>